<keyword evidence="5 6" id="KW-0472">Membrane</keyword>
<dbReference type="PROSITE" id="PS50850">
    <property type="entry name" value="MFS"/>
    <property type="match status" value="1"/>
</dbReference>
<dbReference type="PANTHER" id="PTHR43124">
    <property type="entry name" value="PURINE EFFLUX PUMP PBUE"/>
    <property type="match status" value="1"/>
</dbReference>
<dbReference type="Proteomes" id="UP000334019">
    <property type="component" value="Chromosome"/>
</dbReference>
<evidence type="ECO:0000256" key="4">
    <source>
        <dbReference type="ARBA" id="ARBA00022989"/>
    </source>
</evidence>
<feature type="transmembrane region" description="Helical" evidence="6">
    <location>
        <begin position="207"/>
        <end position="230"/>
    </location>
</feature>
<dbReference type="GO" id="GO:0005886">
    <property type="term" value="C:plasma membrane"/>
    <property type="evidence" value="ECO:0007669"/>
    <property type="project" value="UniProtKB-SubCell"/>
</dbReference>
<feature type="transmembrane region" description="Helical" evidence="6">
    <location>
        <begin position="136"/>
        <end position="155"/>
    </location>
</feature>
<keyword evidence="2" id="KW-1003">Cell membrane</keyword>
<evidence type="ECO:0000313" key="8">
    <source>
        <dbReference type="EMBL" id="QGG94679.1"/>
    </source>
</evidence>
<evidence type="ECO:0000259" key="7">
    <source>
        <dbReference type="PROSITE" id="PS50850"/>
    </source>
</evidence>
<dbReference type="KEGG" id="atq:GH723_05900"/>
<evidence type="ECO:0000313" key="9">
    <source>
        <dbReference type="Proteomes" id="UP000334019"/>
    </source>
</evidence>
<feature type="transmembrane region" description="Helical" evidence="6">
    <location>
        <begin position="242"/>
        <end position="264"/>
    </location>
</feature>
<keyword evidence="4 6" id="KW-1133">Transmembrane helix</keyword>
<evidence type="ECO:0000256" key="2">
    <source>
        <dbReference type="ARBA" id="ARBA00022475"/>
    </source>
</evidence>
<keyword evidence="9" id="KW-1185">Reference proteome</keyword>
<dbReference type="GO" id="GO:0022857">
    <property type="term" value="F:transmembrane transporter activity"/>
    <property type="evidence" value="ECO:0007669"/>
    <property type="project" value="InterPro"/>
</dbReference>
<feature type="domain" description="Major facilitator superfamily (MFS) profile" evidence="7">
    <location>
        <begin position="13"/>
        <end position="384"/>
    </location>
</feature>
<accession>A0A5Q2RCR9</accession>
<dbReference type="SUPFAM" id="SSF103473">
    <property type="entry name" value="MFS general substrate transporter"/>
    <property type="match status" value="1"/>
</dbReference>
<evidence type="ECO:0000256" key="5">
    <source>
        <dbReference type="ARBA" id="ARBA00023136"/>
    </source>
</evidence>
<feature type="transmembrane region" description="Helical" evidence="6">
    <location>
        <begin position="331"/>
        <end position="354"/>
    </location>
</feature>
<dbReference type="InterPro" id="IPR020846">
    <property type="entry name" value="MFS_dom"/>
</dbReference>
<reference evidence="8 9" key="1">
    <citation type="submission" date="2019-11" db="EMBL/GenBank/DDBJ databases">
        <authorList>
            <person name="He Y."/>
        </authorList>
    </citation>
    <scope>NUCLEOTIDE SEQUENCE [LARGE SCALE GENOMIC DNA]</scope>
    <source>
        <strain evidence="8 9">SCSIO 58843</strain>
    </source>
</reference>
<comment type="subcellular location">
    <subcellularLocation>
        <location evidence="1">Cell membrane</location>
        <topology evidence="1">Multi-pass membrane protein</topology>
    </subcellularLocation>
</comment>
<evidence type="ECO:0000256" key="6">
    <source>
        <dbReference type="SAM" id="Phobius"/>
    </source>
</evidence>
<evidence type="ECO:0000256" key="1">
    <source>
        <dbReference type="ARBA" id="ARBA00004651"/>
    </source>
</evidence>
<evidence type="ECO:0000256" key="3">
    <source>
        <dbReference type="ARBA" id="ARBA00022692"/>
    </source>
</evidence>
<feature type="transmembrane region" description="Helical" evidence="6">
    <location>
        <begin position="298"/>
        <end position="319"/>
    </location>
</feature>
<dbReference type="EMBL" id="CP045851">
    <property type="protein sequence ID" value="QGG94679.1"/>
    <property type="molecule type" value="Genomic_DNA"/>
</dbReference>
<organism evidence="8 9">
    <name type="scientific">Actinomarinicola tropica</name>
    <dbReference type="NCBI Taxonomy" id="2789776"/>
    <lineage>
        <taxon>Bacteria</taxon>
        <taxon>Bacillati</taxon>
        <taxon>Actinomycetota</taxon>
        <taxon>Acidimicrobiia</taxon>
        <taxon>Acidimicrobiales</taxon>
        <taxon>Iamiaceae</taxon>
        <taxon>Actinomarinicola</taxon>
    </lineage>
</organism>
<dbReference type="InterPro" id="IPR011701">
    <property type="entry name" value="MFS"/>
</dbReference>
<gene>
    <name evidence="8" type="ORF">GH723_05900</name>
</gene>
<dbReference type="AlphaFoldDB" id="A0A5Q2RCR9"/>
<feature type="transmembrane region" description="Helical" evidence="6">
    <location>
        <begin position="360"/>
        <end position="380"/>
    </location>
</feature>
<dbReference type="Pfam" id="PF07690">
    <property type="entry name" value="MFS_1"/>
    <property type="match status" value="2"/>
</dbReference>
<feature type="transmembrane region" description="Helical" evidence="6">
    <location>
        <begin position="273"/>
        <end position="292"/>
    </location>
</feature>
<proteinExistence type="predicted"/>
<dbReference type="InterPro" id="IPR036259">
    <property type="entry name" value="MFS_trans_sf"/>
</dbReference>
<dbReference type="PANTHER" id="PTHR43124:SF3">
    <property type="entry name" value="CHLORAMPHENICOL EFFLUX PUMP RV0191"/>
    <property type="match status" value="1"/>
</dbReference>
<dbReference type="RefSeq" id="WP_153758785.1">
    <property type="nucleotide sequence ID" value="NZ_CP045851.1"/>
</dbReference>
<dbReference type="Gene3D" id="1.20.1250.20">
    <property type="entry name" value="MFS general substrate transporter like domains"/>
    <property type="match status" value="2"/>
</dbReference>
<keyword evidence="3 6" id="KW-0812">Transmembrane</keyword>
<sequence length="386" mass="39344">MAETPLPAHVRRALPALVGGRLAGNTGIRFVYPFLPAIARGLGVSQETAGVAMSIREMSGLVAPFAGGVIDRGRRRLGMLAGLALSALFLAVAGGAPGIVTFTVAVTAFGAAKIVYDTAMSTWIGHHVPWQRRGTVVGIGEVSWSLALLVGVPLLGLAIDAWGWRSAFWAVAGVHLVAAIAVLQGVVADDDGGGARAPRLRLLPGAVGIYAAMSLLSFAIALVFVAYGFWLEDDIGWDVATIGLASILLGVGELAGTGGAIWFADRIGKRRTVLIGCVGLVPTMALLGPSGARGLTAILVLGAVVTAFELAFVAGLPLITEIDPDARGAGVGTALALITVARSIGTFGGSFLYARLGMGWTGVAAAVGVALAGTIMLLAVREPRAR</sequence>
<dbReference type="InterPro" id="IPR050189">
    <property type="entry name" value="MFS_Efflux_Transporters"/>
</dbReference>
<feature type="transmembrane region" description="Helical" evidence="6">
    <location>
        <begin position="167"/>
        <end position="187"/>
    </location>
</feature>
<name>A0A5Q2RCR9_9ACTN</name>
<protein>
    <submittedName>
        <fullName evidence="8">MFS transporter</fullName>
    </submittedName>
</protein>